<keyword evidence="13" id="KW-1207">Sterol metabolism</keyword>
<keyword evidence="9" id="KW-0560">Oxidoreductase</keyword>
<protein>
    <recommendedName>
        <fullName evidence="18">Delta(14)-sterol reductase</fullName>
        <ecNumber evidence="3">1.3.1.70</ecNumber>
    </recommendedName>
    <alternativeName>
        <fullName evidence="15">C-14 sterol reductase</fullName>
    </alternativeName>
    <alternativeName>
        <fullName evidence="16">Sterol C14-reductase</fullName>
    </alternativeName>
</protein>
<keyword evidence="4" id="KW-0444">Lipid biosynthesis</keyword>
<feature type="transmembrane region" description="Helical" evidence="19">
    <location>
        <begin position="321"/>
        <end position="339"/>
    </location>
</feature>
<dbReference type="PANTHER" id="PTHR21257:SF52">
    <property type="entry name" value="DELTA(14)-STEROL REDUCTASE TM7SF2"/>
    <property type="match status" value="1"/>
</dbReference>
<accession>A0A8S9PXX3</accession>
<evidence type="ECO:0000256" key="3">
    <source>
        <dbReference type="ARBA" id="ARBA00012413"/>
    </source>
</evidence>
<evidence type="ECO:0000256" key="5">
    <source>
        <dbReference type="ARBA" id="ARBA00022692"/>
    </source>
</evidence>
<evidence type="ECO:0000256" key="11">
    <source>
        <dbReference type="ARBA" id="ARBA00023098"/>
    </source>
</evidence>
<feature type="transmembrane region" description="Helical" evidence="19">
    <location>
        <begin position="198"/>
        <end position="215"/>
    </location>
</feature>
<feature type="transmembrane region" description="Helical" evidence="19">
    <location>
        <begin position="230"/>
        <end position="248"/>
    </location>
</feature>
<feature type="transmembrane region" description="Helical" evidence="19">
    <location>
        <begin position="168"/>
        <end position="186"/>
    </location>
</feature>
<evidence type="ECO:0000256" key="2">
    <source>
        <dbReference type="ARBA" id="ARBA00005402"/>
    </source>
</evidence>
<feature type="transmembrane region" description="Helical" evidence="19">
    <location>
        <begin position="351"/>
        <end position="379"/>
    </location>
</feature>
<keyword evidence="8 19" id="KW-1133">Transmembrane helix</keyword>
<feature type="transmembrane region" description="Helical" evidence="19">
    <location>
        <begin position="77"/>
        <end position="102"/>
    </location>
</feature>
<evidence type="ECO:0000256" key="17">
    <source>
        <dbReference type="ARBA" id="ARBA00060577"/>
    </source>
</evidence>
<feature type="transmembrane region" description="Helical" evidence="19">
    <location>
        <begin position="6"/>
        <end position="26"/>
    </location>
</feature>
<organism evidence="20 21">
    <name type="scientific">Brassica cretica</name>
    <name type="common">Mustard</name>
    <dbReference type="NCBI Taxonomy" id="69181"/>
    <lineage>
        <taxon>Eukaryota</taxon>
        <taxon>Viridiplantae</taxon>
        <taxon>Streptophyta</taxon>
        <taxon>Embryophyta</taxon>
        <taxon>Tracheophyta</taxon>
        <taxon>Spermatophyta</taxon>
        <taxon>Magnoliopsida</taxon>
        <taxon>eudicotyledons</taxon>
        <taxon>Gunneridae</taxon>
        <taxon>Pentapetalae</taxon>
        <taxon>rosids</taxon>
        <taxon>malvids</taxon>
        <taxon>Brassicales</taxon>
        <taxon>Brassicaceae</taxon>
        <taxon>Brassiceae</taxon>
        <taxon>Brassica</taxon>
    </lineage>
</organism>
<dbReference type="GO" id="GO:0005789">
    <property type="term" value="C:endoplasmic reticulum membrane"/>
    <property type="evidence" value="ECO:0007669"/>
    <property type="project" value="TreeGrafter"/>
</dbReference>
<keyword evidence="6" id="KW-0521">NADP</keyword>
<comment type="similarity">
    <text evidence="2">Belongs to the ERG4/ERG24 family.</text>
</comment>
<dbReference type="Gene3D" id="1.20.120.1630">
    <property type="match status" value="1"/>
</dbReference>
<dbReference type="PROSITE" id="PS01017">
    <property type="entry name" value="STEROL_REDUCT_1"/>
    <property type="match status" value="1"/>
</dbReference>
<comment type="caution">
    <text evidence="20">The sequence shown here is derived from an EMBL/GenBank/DDBJ whole genome shotgun (WGS) entry which is preliminary data.</text>
</comment>
<reference evidence="20" key="1">
    <citation type="submission" date="2019-12" db="EMBL/GenBank/DDBJ databases">
        <title>Genome sequencing and annotation of Brassica cretica.</title>
        <authorList>
            <person name="Studholme D.J."/>
            <person name="Sarris P."/>
        </authorList>
    </citation>
    <scope>NUCLEOTIDE SEQUENCE</scope>
    <source>
        <strain evidence="20">PFS-109/04</strain>
        <tissue evidence="20">Leaf</tissue>
    </source>
</reference>
<feature type="transmembrane region" description="Helical" evidence="19">
    <location>
        <begin position="109"/>
        <end position="128"/>
    </location>
</feature>
<comment type="pathway">
    <text evidence="17">Steroid biosynthesis.</text>
</comment>
<sequence>MDLGVLLPSLIPSLQSVYVLVSYFVYLAVAGELLPGKVYVLVSYFVYLAVAGELLPGKVIRGVVLSDGSQLRYRCNGLFALTLLVAILGISAKLGIVSPLVVADRGLELLSATFIFCVLVTLVLYISGRSSSDKTSSLKPHVSGNLVHDWWFGIQLNPQFLSIDLKFFFVRAGMMGWLLINLSILAKSVQDDSLSQSMILYQIFCALYILDYFVHEEYMTSTWDIIAERLGFMLVFGDLLWIPFTFSIQACNCVFDNEPVHRNFILLSSWHGWWLLHNKVQLTVPAIVANCFVFLIGYMVFRGANKQKHIFKKNPKTPIWGKPPVVVGGKLLASGYWGIARHCNYLGDLMLALSFSLPCGISSPVPYFYPIYLLILLIWRERRDEVRCAEKYKEIWAEYLRLVPYRILPYVY</sequence>
<keyword evidence="7" id="KW-0752">Steroid biosynthesis</keyword>
<evidence type="ECO:0000256" key="8">
    <source>
        <dbReference type="ARBA" id="ARBA00022989"/>
    </source>
</evidence>
<dbReference type="InterPro" id="IPR018083">
    <property type="entry name" value="Sterol_reductase_CS"/>
</dbReference>
<keyword evidence="10" id="KW-0756">Sterol biosynthesis</keyword>
<keyword evidence="11" id="KW-0443">Lipid metabolism</keyword>
<dbReference type="FunFam" id="1.20.120.1630:FF:000011">
    <property type="entry name" value="Delta(14)-sterol reductase"/>
    <property type="match status" value="1"/>
</dbReference>
<evidence type="ECO:0000256" key="19">
    <source>
        <dbReference type="SAM" id="Phobius"/>
    </source>
</evidence>
<evidence type="ECO:0000313" key="21">
    <source>
        <dbReference type="Proteomes" id="UP000712600"/>
    </source>
</evidence>
<evidence type="ECO:0000256" key="18">
    <source>
        <dbReference type="ARBA" id="ARBA00069705"/>
    </source>
</evidence>
<feature type="transmembrane region" description="Helical" evidence="19">
    <location>
        <begin position="38"/>
        <end position="57"/>
    </location>
</feature>
<evidence type="ECO:0000256" key="10">
    <source>
        <dbReference type="ARBA" id="ARBA00023011"/>
    </source>
</evidence>
<dbReference type="EC" id="1.3.1.70" evidence="3"/>
<evidence type="ECO:0000256" key="9">
    <source>
        <dbReference type="ARBA" id="ARBA00023002"/>
    </source>
</evidence>
<dbReference type="Pfam" id="PF01222">
    <property type="entry name" value="ERG4_ERG24"/>
    <property type="match status" value="1"/>
</dbReference>
<keyword evidence="12 19" id="KW-0472">Membrane</keyword>
<dbReference type="GO" id="GO:0050613">
    <property type="term" value="F:Delta14-sterol reductase activity"/>
    <property type="evidence" value="ECO:0007669"/>
    <property type="project" value="UniProtKB-EC"/>
</dbReference>
<dbReference type="GO" id="GO:0016126">
    <property type="term" value="P:sterol biosynthetic process"/>
    <property type="evidence" value="ECO:0007669"/>
    <property type="project" value="UniProtKB-KW"/>
</dbReference>
<name>A0A8S9PXX3_BRACR</name>
<dbReference type="Proteomes" id="UP000712600">
    <property type="component" value="Unassembled WGS sequence"/>
</dbReference>
<dbReference type="EMBL" id="QGKX02001347">
    <property type="protein sequence ID" value="KAF3525659.1"/>
    <property type="molecule type" value="Genomic_DNA"/>
</dbReference>
<evidence type="ECO:0000256" key="1">
    <source>
        <dbReference type="ARBA" id="ARBA00004141"/>
    </source>
</evidence>
<dbReference type="AlphaFoldDB" id="A0A8S9PXX3"/>
<proteinExistence type="inferred from homology"/>
<dbReference type="InterPro" id="IPR001171">
    <property type="entry name" value="ERG24_DHCR-like"/>
</dbReference>
<evidence type="ECO:0000256" key="16">
    <source>
        <dbReference type="ARBA" id="ARBA00031227"/>
    </source>
</evidence>
<evidence type="ECO:0000256" key="7">
    <source>
        <dbReference type="ARBA" id="ARBA00022955"/>
    </source>
</evidence>
<keyword evidence="5 19" id="KW-0812">Transmembrane</keyword>
<comment type="subcellular location">
    <subcellularLocation>
        <location evidence="1">Membrane</location>
        <topology evidence="1">Multi-pass membrane protein</topology>
    </subcellularLocation>
</comment>
<gene>
    <name evidence="20" type="ORF">F2Q69_00048893</name>
</gene>
<keyword evidence="14" id="KW-0753">Steroid metabolism</keyword>
<evidence type="ECO:0000256" key="14">
    <source>
        <dbReference type="ARBA" id="ARBA00023221"/>
    </source>
</evidence>
<dbReference type="PANTHER" id="PTHR21257">
    <property type="entry name" value="DELTA(14)-STEROL REDUCTASE"/>
    <property type="match status" value="1"/>
</dbReference>
<evidence type="ECO:0000256" key="15">
    <source>
        <dbReference type="ARBA" id="ARBA00030165"/>
    </source>
</evidence>
<evidence type="ECO:0000256" key="12">
    <source>
        <dbReference type="ARBA" id="ARBA00023136"/>
    </source>
</evidence>
<evidence type="ECO:0000256" key="13">
    <source>
        <dbReference type="ARBA" id="ARBA00023166"/>
    </source>
</evidence>
<feature type="transmembrane region" description="Helical" evidence="19">
    <location>
        <begin position="282"/>
        <end position="301"/>
    </location>
</feature>
<evidence type="ECO:0000313" key="20">
    <source>
        <dbReference type="EMBL" id="KAF3525659.1"/>
    </source>
</evidence>
<dbReference type="PROSITE" id="PS01018">
    <property type="entry name" value="STEROL_REDUCT_2"/>
    <property type="match status" value="1"/>
</dbReference>
<evidence type="ECO:0000256" key="4">
    <source>
        <dbReference type="ARBA" id="ARBA00022516"/>
    </source>
</evidence>
<evidence type="ECO:0000256" key="6">
    <source>
        <dbReference type="ARBA" id="ARBA00022857"/>
    </source>
</evidence>